<keyword evidence="1" id="KW-1133">Transmembrane helix</keyword>
<feature type="transmembrane region" description="Helical" evidence="1">
    <location>
        <begin position="291"/>
        <end position="313"/>
    </location>
</feature>
<feature type="transmembrane region" description="Helical" evidence="1">
    <location>
        <begin position="123"/>
        <end position="144"/>
    </location>
</feature>
<feature type="transmembrane region" description="Helical" evidence="1">
    <location>
        <begin position="319"/>
        <end position="338"/>
    </location>
</feature>
<sequence length="393" mass="41066">MFFTSVKSSHISSGAVALLVGYTGSIAVLFQLFDTLNLSQSQISDWMLALGIGAGVCSIIMSFWARQPLLAAWSTPGAALLAATYAGAPIAEVIGAFILCAALLILTGLSGLMAILSKLIPSSLANGLLAGVLFPFILACFNTLQTEPMLMLAMGASFVVTASWKPQLAIFVSLLFGLVYVAFSNTAVLPEHTSWALERPDFITPSFSLATMIGLGLPLYIVTMCSQNIPGIAVQQSFGYKPPVSMSLIVTGLVTAGLAPFGGFAFNLAAISASICAGPEADTDPNTRYRASVLAGVFYICVGLGGAAVVAIVLALPPALIAIIAGLALLNTFSSSLFQSLQHTKERLPALITFLITISGVSFWDIGAAFWGLLAGLILYHGTNHLRPIPQKT</sequence>
<dbReference type="RefSeq" id="WP_090219948.1">
    <property type="nucleotide sequence ID" value="NZ_FMWG01000009.1"/>
</dbReference>
<dbReference type="AlphaFoldDB" id="A0A1G5R5N0"/>
<evidence type="ECO:0000256" key="1">
    <source>
        <dbReference type="SAM" id="Phobius"/>
    </source>
</evidence>
<feature type="transmembrane region" description="Helical" evidence="1">
    <location>
        <begin position="12"/>
        <end position="33"/>
    </location>
</feature>
<protein>
    <submittedName>
        <fullName evidence="2">Benzoate membrane transport protein</fullName>
    </submittedName>
</protein>
<dbReference type="OrthoDB" id="9792424at2"/>
<proteinExistence type="predicted"/>
<reference evidence="2 3" key="1">
    <citation type="submission" date="2016-10" db="EMBL/GenBank/DDBJ databases">
        <authorList>
            <person name="de Groot N.N."/>
        </authorList>
    </citation>
    <scope>NUCLEOTIDE SEQUENCE [LARGE SCALE GENOMIC DNA]</scope>
    <source>
        <strain evidence="2 3">U95</strain>
    </source>
</reference>
<dbReference type="Proteomes" id="UP000198767">
    <property type="component" value="Unassembled WGS sequence"/>
</dbReference>
<feature type="transmembrane region" description="Helical" evidence="1">
    <location>
        <begin position="350"/>
        <end position="380"/>
    </location>
</feature>
<dbReference type="InterPro" id="IPR004711">
    <property type="entry name" value="Benzoate_Transporter"/>
</dbReference>
<accession>A0A1G5R5N0</accession>
<dbReference type="GO" id="GO:0042925">
    <property type="term" value="F:benzoate transmembrane transporter activity"/>
    <property type="evidence" value="ECO:0007669"/>
    <property type="project" value="InterPro"/>
</dbReference>
<keyword evidence="1" id="KW-0472">Membrane</keyword>
<dbReference type="Pfam" id="PF03594">
    <property type="entry name" value="BenE"/>
    <property type="match status" value="1"/>
</dbReference>
<feature type="transmembrane region" description="Helical" evidence="1">
    <location>
        <begin position="202"/>
        <end position="224"/>
    </location>
</feature>
<evidence type="ECO:0000313" key="2">
    <source>
        <dbReference type="EMBL" id="SCZ69384.1"/>
    </source>
</evidence>
<feature type="transmembrane region" description="Helical" evidence="1">
    <location>
        <begin position="94"/>
        <end position="116"/>
    </location>
</feature>
<name>A0A1G5R5N0_9RHOB</name>
<dbReference type="STRING" id="1156985.SAMN04488118_10943"/>
<feature type="transmembrane region" description="Helical" evidence="1">
    <location>
        <begin position="45"/>
        <end position="63"/>
    </location>
</feature>
<dbReference type="GO" id="GO:0005886">
    <property type="term" value="C:plasma membrane"/>
    <property type="evidence" value="ECO:0007669"/>
    <property type="project" value="TreeGrafter"/>
</dbReference>
<evidence type="ECO:0000313" key="3">
    <source>
        <dbReference type="Proteomes" id="UP000198767"/>
    </source>
</evidence>
<feature type="transmembrane region" description="Helical" evidence="1">
    <location>
        <begin position="70"/>
        <end position="88"/>
    </location>
</feature>
<feature type="transmembrane region" description="Helical" evidence="1">
    <location>
        <begin position="244"/>
        <end position="270"/>
    </location>
</feature>
<feature type="transmembrane region" description="Helical" evidence="1">
    <location>
        <begin position="168"/>
        <end position="190"/>
    </location>
</feature>
<dbReference type="EMBL" id="FMWG01000009">
    <property type="protein sequence ID" value="SCZ69384.1"/>
    <property type="molecule type" value="Genomic_DNA"/>
</dbReference>
<dbReference type="NCBIfam" id="TIGR00843">
    <property type="entry name" value="benE"/>
    <property type="match status" value="1"/>
</dbReference>
<keyword evidence="3" id="KW-1185">Reference proteome</keyword>
<gene>
    <name evidence="2" type="ORF">SAMN04488118_10943</name>
</gene>
<dbReference type="PANTHER" id="PTHR30199">
    <property type="entry name" value="MFS FAMILY TRANSPORTER, PREDICTED SUBSTRATE BENZOATE"/>
    <property type="match status" value="1"/>
</dbReference>
<keyword evidence="1" id="KW-0812">Transmembrane</keyword>
<organism evidence="2 3">
    <name type="scientific">Epibacterium ulvae</name>
    <dbReference type="NCBI Taxonomy" id="1156985"/>
    <lineage>
        <taxon>Bacteria</taxon>
        <taxon>Pseudomonadati</taxon>
        <taxon>Pseudomonadota</taxon>
        <taxon>Alphaproteobacteria</taxon>
        <taxon>Rhodobacterales</taxon>
        <taxon>Roseobacteraceae</taxon>
        <taxon>Epibacterium</taxon>
    </lineage>
</organism>
<dbReference type="PANTHER" id="PTHR30199:SF0">
    <property type="entry name" value="INNER MEMBRANE PROTEIN YDCO"/>
    <property type="match status" value="1"/>
</dbReference>